<keyword evidence="8 12" id="KW-0238">DNA-binding</keyword>
<dbReference type="PANTHER" id="PTHR30153">
    <property type="entry name" value="REPLICATIVE DNA HELICASE DNAB"/>
    <property type="match status" value="1"/>
</dbReference>
<dbReference type="CDD" id="cd00984">
    <property type="entry name" value="DnaB_C"/>
    <property type="match status" value="1"/>
</dbReference>
<sequence length="451" mass="50603">MDENEILLSTRELPHSIEAEQSVLGAIISQPSVLSDVIELIKPEYFYNEQHKALYSIMLQMNSMSLPVDIVTVLNEAEKQHIFESPAEGRRYLAEIGNLLPSTSNIQSYCKIVADKYFLRSLSYVARAILDDVQSGEQDAQLLLDAAEQKIYDIRQGRDVKGLVPLSDAIAEAYDRLGKISGPDKEKYVGARTGFTLLDSITSGLNKSDLIIIAARPGMGKTSFAMNIATNVARRSEKEVVTFNLEMSKEQLATRILSTEALVESNTLRNGRITGEDWVKLATSAGYLSTIPLYIDDTASMTVQQMKAKLRRTKNLGLVIIDYLQLMESTSHSDNRVTVISEITRQLKVMAKELNVPVILLSQLSRAVESRTDKRPMLSDLRESGSIEQDADIVLFLYREAYYNKESQRQNISECIVAKNRHGETGTVELIWDGQYTRFSNPDYNEVPENV</sequence>
<comment type="similarity">
    <text evidence="1 12">Belongs to the helicase family. DnaB subfamily.</text>
</comment>
<keyword evidence="5 12" id="KW-0378">Hydrolase</keyword>
<dbReference type="FunFam" id="3.40.50.300:FF:000351">
    <property type="entry name" value="Replicative DNA helicase"/>
    <property type="match status" value="1"/>
</dbReference>
<dbReference type="InterPro" id="IPR036185">
    <property type="entry name" value="DNA_heli_DnaB-like_N_sf"/>
</dbReference>
<dbReference type="EMBL" id="FNWV01000001">
    <property type="protein sequence ID" value="SEH36818.1"/>
    <property type="molecule type" value="Genomic_DNA"/>
</dbReference>
<evidence type="ECO:0000256" key="6">
    <source>
        <dbReference type="ARBA" id="ARBA00022806"/>
    </source>
</evidence>
<name>A0A1H6HRL1_RUMFL</name>
<accession>A0A1H6HRL1</accession>
<dbReference type="SMART" id="SM00382">
    <property type="entry name" value="AAA"/>
    <property type="match status" value="1"/>
</dbReference>
<reference evidence="14 15" key="1">
    <citation type="submission" date="2016-10" db="EMBL/GenBank/DDBJ databases">
        <authorList>
            <person name="de Groot N.N."/>
        </authorList>
    </citation>
    <scope>NUCLEOTIDE SEQUENCE [LARGE SCALE GENOMIC DNA]</scope>
    <source>
        <strain evidence="14 15">YAD2003</strain>
    </source>
</reference>
<dbReference type="Pfam" id="PF03796">
    <property type="entry name" value="DnaB_C"/>
    <property type="match status" value="1"/>
</dbReference>
<dbReference type="InterPro" id="IPR003593">
    <property type="entry name" value="AAA+_ATPase"/>
</dbReference>
<comment type="catalytic activity">
    <reaction evidence="10 12">
        <text>ATP + H2O = ADP + phosphate + H(+)</text>
        <dbReference type="Rhea" id="RHEA:13065"/>
        <dbReference type="ChEBI" id="CHEBI:15377"/>
        <dbReference type="ChEBI" id="CHEBI:15378"/>
        <dbReference type="ChEBI" id="CHEBI:30616"/>
        <dbReference type="ChEBI" id="CHEBI:43474"/>
        <dbReference type="ChEBI" id="CHEBI:456216"/>
        <dbReference type="EC" id="5.6.2.3"/>
    </reaction>
</comment>
<dbReference type="GO" id="GO:0003677">
    <property type="term" value="F:DNA binding"/>
    <property type="evidence" value="ECO:0007669"/>
    <property type="project" value="UniProtKB-UniRule"/>
</dbReference>
<evidence type="ECO:0000256" key="5">
    <source>
        <dbReference type="ARBA" id="ARBA00022801"/>
    </source>
</evidence>
<dbReference type="GO" id="GO:1990077">
    <property type="term" value="C:primosome complex"/>
    <property type="evidence" value="ECO:0007669"/>
    <property type="project" value="UniProtKB-UniRule"/>
</dbReference>
<dbReference type="GO" id="GO:0016887">
    <property type="term" value="F:ATP hydrolysis activity"/>
    <property type="evidence" value="ECO:0007669"/>
    <property type="project" value="RHEA"/>
</dbReference>
<dbReference type="GO" id="GO:0005524">
    <property type="term" value="F:ATP binding"/>
    <property type="evidence" value="ECO:0007669"/>
    <property type="project" value="UniProtKB-UniRule"/>
</dbReference>
<dbReference type="NCBIfam" id="TIGR00665">
    <property type="entry name" value="DnaB"/>
    <property type="match status" value="1"/>
</dbReference>
<keyword evidence="4 12" id="KW-0547">Nucleotide-binding</keyword>
<comment type="function">
    <text evidence="12">The main replicative DNA helicase, it participates in initiation and elongation during chromosome replication. Travels ahead of the DNA replisome, separating dsDNA into templates for DNA synthesis. A processive ATP-dependent 5'-3' DNA helicase it has DNA-dependent ATPase activity.</text>
</comment>
<keyword evidence="2 12" id="KW-0639">Primosome</keyword>
<feature type="domain" description="SF4 helicase" evidence="13">
    <location>
        <begin position="184"/>
        <end position="446"/>
    </location>
</feature>
<evidence type="ECO:0000256" key="11">
    <source>
        <dbReference type="NCBIfam" id="TIGR00665"/>
    </source>
</evidence>
<evidence type="ECO:0000256" key="9">
    <source>
        <dbReference type="ARBA" id="ARBA00023235"/>
    </source>
</evidence>
<protein>
    <recommendedName>
        <fullName evidence="11 12">Replicative DNA helicase</fullName>
        <ecNumber evidence="11 12">5.6.2.3</ecNumber>
    </recommendedName>
</protein>
<evidence type="ECO:0000259" key="13">
    <source>
        <dbReference type="PROSITE" id="PS51199"/>
    </source>
</evidence>
<dbReference type="GO" id="GO:0005829">
    <property type="term" value="C:cytosol"/>
    <property type="evidence" value="ECO:0007669"/>
    <property type="project" value="TreeGrafter"/>
</dbReference>
<dbReference type="SUPFAM" id="SSF48024">
    <property type="entry name" value="N-terminal domain of DnaB helicase"/>
    <property type="match status" value="1"/>
</dbReference>
<dbReference type="InterPro" id="IPR007694">
    <property type="entry name" value="DNA_helicase_DnaB-like_C"/>
</dbReference>
<dbReference type="AlphaFoldDB" id="A0A1H6HRL1"/>
<dbReference type="Pfam" id="PF00772">
    <property type="entry name" value="DnaB"/>
    <property type="match status" value="1"/>
</dbReference>
<evidence type="ECO:0000256" key="4">
    <source>
        <dbReference type="ARBA" id="ARBA00022741"/>
    </source>
</evidence>
<keyword evidence="9" id="KW-0413">Isomerase</keyword>
<keyword evidence="6 12" id="KW-0347">Helicase</keyword>
<evidence type="ECO:0000256" key="2">
    <source>
        <dbReference type="ARBA" id="ARBA00022515"/>
    </source>
</evidence>
<dbReference type="Gene3D" id="1.10.860.10">
    <property type="entry name" value="DNAb Helicase, Chain A"/>
    <property type="match status" value="1"/>
</dbReference>
<dbReference type="InterPro" id="IPR027417">
    <property type="entry name" value="P-loop_NTPase"/>
</dbReference>
<dbReference type="InterPro" id="IPR007693">
    <property type="entry name" value="DNA_helicase_DnaB-like_N"/>
</dbReference>
<evidence type="ECO:0000256" key="1">
    <source>
        <dbReference type="ARBA" id="ARBA00008428"/>
    </source>
</evidence>
<dbReference type="PROSITE" id="PS51199">
    <property type="entry name" value="SF4_HELICASE"/>
    <property type="match status" value="1"/>
</dbReference>
<evidence type="ECO:0000256" key="10">
    <source>
        <dbReference type="ARBA" id="ARBA00048954"/>
    </source>
</evidence>
<dbReference type="Proteomes" id="UP000183190">
    <property type="component" value="Unassembled WGS sequence"/>
</dbReference>
<proteinExistence type="inferred from homology"/>
<dbReference type="SUPFAM" id="SSF52540">
    <property type="entry name" value="P-loop containing nucleoside triphosphate hydrolases"/>
    <property type="match status" value="1"/>
</dbReference>
<dbReference type="EC" id="5.6.2.3" evidence="11 12"/>
<dbReference type="OrthoDB" id="9773982at2"/>
<evidence type="ECO:0000313" key="14">
    <source>
        <dbReference type="EMBL" id="SEH36818.1"/>
    </source>
</evidence>
<gene>
    <name evidence="14" type="ORF">SAMN02910265_00045</name>
</gene>
<evidence type="ECO:0000256" key="3">
    <source>
        <dbReference type="ARBA" id="ARBA00022705"/>
    </source>
</evidence>
<evidence type="ECO:0000256" key="12">
    <source>
        <dbReference type="RuleBase" id="RU362085"/>
    </source>
</evidence>
<dbReference type="InterPro" id="IPR016136">
    <property type="entry name" value="DNA_helicase_N/primase_C"/>
</dbReference>
<dbReference type="RefSeq" id="WP_074713913.1">
    <property type="nucleotide sequence ID" value="NZ_FNWV01000001.1"/>
</dbReference>
<dbReference type="GO" id="GO:0006269">
    <property type="term" value="P:DNA replication, synthesis of primer"/>
    <property type="evidence" value="ECO:0007669"/>
    <property type="project" value="UniProtKB-UniRule"/>
</dbReference>
<evidence type="ECO:0000256" key="7">
    <source>
        <dbReference type="ARBA" id="ARBA00022840"/>
    </source>
</evidence>
<keyword evidence="7 12" id="KW-0067">ATP-binding</keyword>
<organism evidence="14 15">
    <name type="scientific">Ruminococcus flavefaciens</name>
    <dbReference type="NCBI Taxonomy" id="1265"/>
    <lineage>
        <taxon>Bacteria</taxon>
        <taxon>Bacillati</taxon>
        <taxon>Bacillota</taxon>
        <taxon>Clostridia</taxon>
        <taxon>Eubacteriales</taxon>
        <taxon>Oscillospiraceae</taxon>
        <taxon>Ruminococcus</taxon>
    </lineage>
</organism>
<evidence type="ECO:0000256" key="8">
    <source>
        <dbReference type="ARBA" id="ARBA00023125"/>
    </source>
</evidence>
<dbReference type="PANTHER" id="PTHR30153:SF2">
    <property type="entry name" value="REPLICATIVE DNA HELICASE"/>
    <property type="match status" value="1"/>
</dbReference>
<dbReference type="GO" id="GO:0043139">
    <property type="term" value="F:5'-3' DNA helicase activity"/>
    <property type="evidence" value="ECO:0007669"/>
    <property type="project" value="UniProtKB-EC"/>
</dbReference>
<keyword evidence="3 12" id="KW-0235">DNA replication</keyword>
<evidence type="ECO:0000313" key="15">
    <source>
        <dbReference type="Proteomes" id="UP000183190"/>
    </source>
</evidence>
<dbReference type="Gene3D" id="3.40.50.300">
    <property type="entry name" value="P-loop containing nucleotide triphosphate hydrolases"/>
    <property type="match status" value="1"/>
</dbReference>
<dbReference type="InterPro" id="IPR007692">
    <property type="entry name" value="DNA_helicase_DnaB"/>
</dbReference>